<keyword evidence="3 6" id="KW-0812">Transmembrane</keyword>
<evidence type="ECO:0000313" key="7">
    <source>
        <dbReference type="EMBL" id="SHG88065.1"/>
    </source>
</evidence>
<feature type="transmembrane region" description="Helical" evidence="6">
    <location>
        <begin position="284"/>
        <end position="307"/>
    </location>
</feature>
<keyword evidence="2" id="KW-0813">Transport</keyword>
<feature type="transmembrane region" description="Helical" evidence="6">
    <location>
        <begin position="12"/>
        <end position="30"/>
    </location>
</feature>
<gene>
    <name evidence="7" type="ORF">SAMN04488522_108117</name>
</gene>
<sequence>MYSRLTQIFSNLAFQVLIALILGLALGHYFPAFSIKQHFVSAYFIAAAEWFAAPVIFLTVASGIAGIASLKKLGRIILKSVVLFELVSTLAIVFGLVMAVWLKPGVINTDNLHEQVGKYAELNVNSLKEGGQAFSQSALIVLVLAILVGLLLHLLPARDRFIQGLDKVRDGVFRLITLFFRLTPLAVLSGMAYTVASFGLHSILPMGKLIAVMYLSVIIFVFGFLGLMLYLYRFNIWQLLVLIRDELLIVFGTSSSRSVIPLVIDKLDKFGCSKPVTGFVLSAGYSFNLIGTSIYLGMSIIFVAQLYHIHLVFSDYLEIILVLMLVSKGASGVPGAGFVALSSAVALLPQIPFEGLVFIFAVERFLNEARSITNTIGNAAATLVIARTENDFISPSGQP</sequence>
<comment type="subcellular location">
    <subcellularLocation>
        <location evidence="1">Membrane</location>
        <topology evidence="1">Multi-pass membrane protein</topology>
    </subcellularLocation>
</comment>
<dbReference type="AlphaFoldDB" id="A0A1M5NF21"/>
<evidence type="ECO:0000256" key="2">
    <source>
        <dbReference type="ARBA" id="ARBA00022448"/>
    </source>
</evidence>
<evidence type="ECO:0000256" key="5">
    <source>
        <dbReference type="ARBA" id="ARBA00023136"/>
    </source>
</evidence>
<reference evidence="8" key="1">
    <citation type="submission" date="2016-11" db="EMBL/GenBank/DDBJ databases">
        <authorList>
            <person name="Varghese N."/>
            <person name="Submissions S."/>
        </authorList>
    </citation>
    <scope>NUCLEOTIDE SEQUENCE [LARGE SCALE GENOMIC DNA]</scope>
    <source>
        <strain evidence="8">DSM 16990</strain>
    </source>
</reference>
<dbReference type="EMBL" id="FQUQ01000008">
    <property type="protein sequence ID" value="SHG88065.1"/>
    <property type="molecule type" value="Genomic_DNA"/>
</dbReference>
<dbReference type="Proteomes" id="UP000184287">
    <property type="component" value="Unassembled WGS sequence"/>
</dbReference>
<feature type="transmembrane region" description="Helical" evidence="6">
    <location>
        <begin position="212"/>
        <end position="234"/>
    </location>
</feature>
<accession>A0A1M5NF21</accession>
<dbReference type="OrthoDB" id="9768885at2"/>
<evidence type="ECO:0000256" key="3">
    <source>
        <dbReference type="ARBA" id="ARBA00022692"/>
    </source>
</evidence>
<feature type="transmembrane region" description="Helical" evidence="6">
    <location>
        <begin position="82"/>
        <end position="102"/>
    </location>
</feature>
<evidence type="ECO:0000256" key="1">
    <source>
        <dbReference type="ARBA" id="ARBA00004141"/>
    </source>
</evidence>
<name>A0A1M5NF21_9SPHI</name>
<feature type="transmembrane region" description="Helical" evidence="6">
    <location>
        <begin position="319"/>
        <end position="341"/>
    </location>
</feature>
<dbReference type="Gene3D" id="1.10.3860.10">
    <property type="entry name" value="Sodium:dicarboxylate symporter"/>
    <property type="match status" value="1"/>
</dbReference>
<feature type="transmembrane region" description="Helical" evidence="6">
    <location>
        <begin position="175"/>
        <end position="200"/>
    </location>
</feature>
<dbReference type="InterPro" id="IPR036458">
    <property type="entry name" value="Na:dicarbo_symporter_sf"/>
</dbReference>
<dbReference type="STRING" id="288992.SAMN04488522_108117"/>
<dbReference type="InterPro" id="IPR001991">
    <property type="entry name" value="Na-dicarboxylate_symporter"/>
</dbReference>
<dbReference type="PANTHER" id="PTHR42865">
    <property type="entry name" value="PROTON/GLUTAMATE-ASPARTATE SYMPORTER"/>
    <property type="match status" value="1"/>
</dbReference>
<dbReference type="PRINTS" id="PR00173">
    <property type="entry name" value="EDTRNSPORT"/>
</dbReference>
<dbReference type="GO" id="GO:0005886">
    <property type="term" value="C:plasma membrane"/>
    <property type="evidence" value="ECO:0007669"/>
    <property type="project" value="UniProtKB-SubCell"/>
</dbReference>
<feature type="transmembrane region" description="Helical" evidence="6">
    <location>
        <begin position="133"/>
        <end position="155"/>
    </location>
</feature>
<dbReference type="GO" id="GO:0015293">
    <property type="term" value="F:symporter activity"/>
    <property type="evidence" value="ECO:0007669"/>
    <property type="project" value="UniProtKB-KW"/>
</dbReference>
<keyword evidence="4 6" id="KW-1133">Transmembrane helix</keyword>
<keyword evidence="5 6" id="KW-0472">Membrane</keyword>
<feature type="transmembrane region" description="Helical" evidence="6">
    <location>
        <begin position="50"/>
        <end position="70"/>
    </location>
</feature>
<keyword evidence="8" id="KW-1185">Reference proteome</keyword>
<evidence type="ECO:0000256" key="4">
    <source>
        <dbReference type="ARBA" id="ARBA00022989"/>
    </source>
</evidence>
<dbReference type="Pfam" id="PF00375">
    <property type="entry name" value="SDF"/>
    <property type="match status" value="1"/>
</dbReference>
<evidence type="ECO:0000256" key="6">
    <source>
        <dbReference type="SAM" id="Phobius"/>
    </source>
</evidence>
<evidence type="ECO:0000313" key="8">
    <source>
        <dbReference type="Proteomes" id="UP000184287"/>
    </source>
</evidence>
<dbReference type="RefSeq" id="WP_073237989.1">
    <property type="nucleotide sequence ID" value="NZ_FQUQ01000008.1"/>
</dbReference>
<protein>
    <submittedName>
        <fullName evidence="7">Aerobic C4-dicarboxylate transport protein</fullName>
    </submittedName>
</protein>
<dbReference type="PANTHER" id="PTHR42865:SF1">
    <property type="entry name" value="AEROBIC C4-DICARBOXYLATE TRANSPORT PROTEIN"/>
    <property type="match status" value="1"/>
</dbReference>
<proteinExistence type="predicted"/>
<dbReference type="SUPFAM" id="SSF118215">
    <property type="entry name" value="Proton glutamate symport protein"/>
    <property type="match status" value="1"/>
</dbReference>
<organism evidence="7 8">
    <name type="scientific">Pedobacter caeni</name>
    <dbReference type="NCBI Taxonomy" id="288992"/>
    <lineage>
        <taxon>Bacteria</taxon>
        <taxon>Pseudomonadati</taxon>
        <taxon>Bacteroidota</taxon>
        <taxon>Sphingobacteriia</taxon>
        <taxon>Sphingobacteriales</taxon>
        <taxon>Sphingobacteriaceae</taxon>
        <taxon>Pedobacter</taxon>
    </lineage>
</organism>